<feature type="compositionally biased region" description="Pro residues" evidence="1">
    <location>
        <begin position="165"/>
        <end position="180"/>
    </location>
</feature>
<evidence type="ECO:0000313" key="2">
    <source>
        <dbReference type="EMBL" id="KAF4650242.1"/>
    </source>
</evidence>
<feature type="compositionally biased region" description="Low complexity" evidence="1">
    <location>
        <begin position="302"/>
        <end position="317"/>
    </location>
</feature>
<feature type="compositionally biased region" description="Basic and acidic residues" evidence="1">
    <location>
        <begin position="212"/>
        <end position="222"/>
    </location>
</feature>
<evidence type="ECO:0000256" key="1">
    <source>
        <dbReference type="SAM" id="MobiDB-lite"/>
    </source>
</evidence>
<dbReference type="EMBL" id="JABAHT010001093">
    <property type="protein sequence ID" value="KAF4650242.1"/>
    <property type="molecule type" value="Genomic_DNA"/>
</dbReference>
<dbReference type="Proteomes" id="UP000570595">
    <property type="component" value="Unassembled WGS sequence"/>
</dbReference>
<evidence type="ECO:0000313" key="3">
    <source>
        <dbReference type="Proteomes" id="UP000570595"/>
    </source>
</evidence>
<gene>
    <name evidence="2" type="ORF">FOZ61_000501</name>
</gene>
<organism evidence="2 3">
    <name type="scientific">Perkinsus olseni</name>
    <name type="common">Perkinsus atlanticus</name>
    <dbReference type="NCBI Taxonomy" id="32597"/>
    <lineage>
        <taxon>Eukaryota</taxon>
        <taxon>Sar</taxon>
        <taxon>Alveolata</taxon>
        <taxon>Perkinsozoa</taxon>
        <taxon>Perkinsea</taxon>
        <taxon>Perkinsida</taxon>
        <taxon>Perkinsidae</taxon>
        <taxon>Perkinsus</taxon>
    </lineage>
</organism>
<feature type="region of interest" description="Disordered" evidence="1">
    <location>
        <begin position="265"/>
        <end position="401"/>
    </location>
</feature>
<sequence>MYDPDTYAACVERTRGRILDHVDQFINARGAAYQQNVAGEVRRRRFFVGQKVLLRIFRTAVPGHKLQPRWQPDWYVKKFVPGTHQKTVVIVRWPDREEKVISIDHLSIDPVQPPAPPVELGLAVQPEVDVEFPPVPEYPFAHVIDDGTTTLRDGPATVPSGPVIPSAPPSVAPETPPVTPAPVVQQVPGDDWFGPYDPFEGQMPTSGSSSAHEVDHEHDAVSLDRAVGPNDSASNAPAGEMRTPPTRTNRSEYHSIVSRFAEVEAGDEMSEAEAPDIPLEPPIRVPSRLGSPVASSISQVRSPSVASPMAPAPAMTSERQTPQEESSSSGDDCAPTPPRSGSNDDEPATDEREEPQERGSTRAMTRPEGSLLQGSGRPARTRRAPTRFSPNAYGPGGSYHE</sequence>
<dbReference type="AlphaFoldDB" id="A0A7J6KTP4"/>
<feature type="compositionally biased region" description="Polar residues" evidence="1">
    <location>
        <begin position="318"/>
        <end position="330"/>
    </location>
</feature>
<accession>A0A7J6KTP4</accession>
<comment type="caution">
    <text evidence="2">The sequence shown here is derived from an EMBL/GenBank/DDBJ whole genome shotgun (WGS) entry which is preliminary data.</text>
</comment>
<protein>
    <submittedName>
        <fullName evidence="2">Uncharacterized protein</fullName>
    </submittedName>
</protein>
<proteinExistence type="predicted"/>
<reference evidence="2 3" key="1">
    <citation type="submission" date="2020-04" db="EMBL/GenBank/DDBJ databases">
        <title>Perkinsus olseni comparative genomics.</title>
        <authorList>
            <person name="Bogema D.R."/>
        </authorList>
    </citation>
    <scope>NUCLEOTIDE SEQUENCE [LARGE SCALE GENOMIC DNA]</scope>
    <source>
        <strain evidence="2">ATCC PRA-179</strain>
    </source>
</reference>
<feature type="region of interest" description="Disordered" evidence="1">
    <location>
        <begin position="147"/>
        <end position="252"/>
    </location>
</feature>
<feature type="compositionally biased region" description="Acidic residues" evidence="1">
    <location>
        <begin position="343"/>
        <end position="354"/>
    </location>
</feature>
<feature type="compositionally biased region" description="Acidic residues" evidence="1">
    <location>
        <begin position="265"/>
        <end position="274"/>
    </location>
</feature>
<name>A0A7J6KTP4_PEROL</name>